<evidence type="ECO:0000256" key="1">
    <source>
        <dbReference type="ARBA" id="ARBA00004141"/>
    </source>
</evidence>
<reference evidence="15" key="3">
    <citation type="submission" date="2015-06" db="UniProtKB">
        <authorList>
            <consortium name="EnsemblMetazoa"/>
        </authorList>
    </citation>
    <scope>IDENTIFICATION</scope>
</reference>
<feature type="transmembrane region" description="Helical" evidence="11">
    <location>
        <begin position="629"/>
        <end position="649"/>
    </location>
</feature>
<feature type="transmembrane region" description="Helical" evidence="11">
    <location>
        <begin position="342"/>
        <end position="366"/>
    </location>
</feature>
<gene>
    <name evidence="14" type="ORF">CAPTEDRAFT_152561</name>
</gene>
<evidence type="ECO:0000256" key="8">
    <source>
        <dbReference type="ARBA" id="ARBA00023136"/>
    </source>
</evidence>
<dbReference type="CDD" id="cd03685">
    <property type="entry name" value="ClC_6_like"/>
    <property type="match status" value="1"/>
</dbReference>
<dbReference type="InterPro" id="IPR051280">
    <property type="entry name" value="Cl-channel/antiporter"/>
</dbReference>
<dbReference type="GO" id="GO:0005254">
    <property type="term" value="F:chloride channel activity"/>
    <property type="evidence" value="ECO:0007669"/>
    <property type="project" value="UniProtKB-UniRule"/>
</dbReference>
<evidence type="ECO:0000313" key="15">
    <source>
        <dbReference type="EnsemblMetazoa" id="CapteP152561"/>
    </source>
</evidence>
<feature type="transmembrane region" description="Helical" evidence="11">
    <location>
        <begin position="540"/>
        <end position="559"/>
    </location>
</feature>
<dbReference type="PANTHER" id="PTHR11689">
    <property type="entry name" value="CHLORIDE CHANNEL PROTEIN CLC FAMILY MEMBER"/>
    <property type="match status" value="1"/>
</dbReference>
<keyword evidence="3 11" id="KW-0812">Transmembrane</keyword>
<dbReference type="STRING" id="283909.R7TG07"/>
<sequence length="863" mass="96054">MMDEVDENCPLLRHGRQGATPPSPPPTSEVLNAAVHQLNAVIEGFGARDDPGHGDDNSDGEFEASESALNHQHTHRPIHHVCRTNYGINNDVEDGNLRNRFQPAAEDVVPSSPKITIESLPDMNQLSNAYESLDYDDCENDLFLEEERRKGYRHILKVQLARWVIVFMIGVITALIACSIDICIDQLSAIKFRIIKYHYDRCMLIGCMSVPFFIWVSWDALFVGFSSILVAYGEPVAAGSGIPQIKCFLNGVKIAHVVRIKTLLFKVIGVAFSVVGGLTIGKEGPMIHSGAVVAAGISQGRSTSMRLDFKATEQPSSLRYLINFFLSQIFEYFRTDQEKRDFVAAGAAAGVSAAFGAPVGGVLFSLEEGASFWNQGQTWRTFFASMVSTFTLNIVLSYYHGVPWQLNYNGLLNFGKFDEISYSGFEIPVYAVMGVIGGLLGAFFNHLNYRISVFRRRYIFRRWSQVMESMLVATITTVVAFVMTYMVVDCQALGKDPIEHPLQVFCHDGQYSSMASLWFQAPEASVRSLFHDPYGTYRPLTVAVFGFAYFFLACWTYGLSVPSGLFIPSLLTGAAWGRLVGIVIKIMFPTAQWVDVGKLALIGAAAQLGGIVRMTLSLAVILIEATGNISFGLPIMIALMVAKWIGDFFNEGLYDIHIKLMRVPLLPWEPPPMTHNIRAKEVMSHPAATIKIIERVGTVIDLLQTCNHDGFPVIEEDLPVAQREGEIPGQGLLRGVIARSQIIVLLVNKVFIGRGQTAPHVNMATFRDTYPRYPAISDVHVSVRERELFLDMSSFMNPAPYAVFDNTSMPRIFKLFRGLGLRHLVVVDKFNQVIGVITRKDLARYRFESHKGNVRLMEIPITS</sequence>
<keyword evidence="16" id="KW-1185">Reference proteome</keyword>
<dbReference type="InterPro" id="IPR001807">
    <property type="entry name" value="ClC"/>
</dbReference>
<dbReference type="InterPro" id="IPR000644">
    <property type="entry name" value="CBS_dom"/>
</dbReference>
<comment type="similarity">
    <text evidence="11">Belongs to the chloride channel (TC 2.A.49) family.</text>
</comment>
<evidence type="ECO:0000256" key="2">
    <source>
        <dbReference type="ARBA" id="ARBA00022448"/>
    </source>
</evidence>
<feature type="domain" description="CBS" evidence="13">
    <location>
        <begin position="796"/>
        <end position="852"/>
    </location>
</feature>
<evidence type="ECO:0000256" key="7">
    <source>
        <dbReference type="ARBA" id="ARBA00023122"/>
    </source>
</evidence>
<protein>
    <recommendedName>
        <fullName evidence="11">Chloride channel protein</fullName>
    </recommendedName>
</protein>
<keyword evidence="7 10" id="KW-0129">CBS domain</keyword>
<dbReference type="EMBL" id="AMQN01013183">
    <property type="status" value="NOT_ANNOTATED_CDS"/>
    <property type="molecule type" value="Genomic_DNA"/>
</dbReference>
<dbReference type="Gene3D" id="1.10.3080.10">
    <property type="entry name" value="Clc chloride channel"/>
    <property type="match status" value="1"/>
</dbReference>
<accession>R7TG07</accession>
<evidence type="ECO:0000256" key="9">
    <source>
        <dbReference type="ARBA" id="ARBA00023214"/>
    </source>
</evidence>
<feature type="compositionally biased region" description="Basic and acidic residues" evidence="12">
    <location>
        <begin position="46"/>
        <end position="56"/>
    </location>
</feature>
<feature type="transmembrane region" description="Helical" evidence="11">
    <location>
        <begin position="263"/>
        <end position="281"/>
    </location>
</feature>
<evidence type="ECO:0000313" key="14">
    <source>
        <dbReference type="EMBL" id="ELT92718.1"/>
    </source>
</evidence>
<feature type="transmembrane region" description="Helical" evidence="11">
    <location>
        <begin position="378"/>
        <end position="399"/>
    </location>
</feature>
<dbReference type="Proteomes" id="UP000014760">
    <property type="component" value="Unassembled WGS sequence"/>
</dbReference>
<dbReference type="Gene3D" id="3.10.580.10">
    <property type="entry name" value="CBS-domain"/>
    <property type="match status" value="1"/>
</dbReference>
<keyword evidence="8 11" id="KW-0472">Membrane</keyword>
<dbReference type="FunCoup" id="R7TG07">
    <property type="interactions" value="993"/>
</dbReference>
<keyword evidence="5 11" id="KW-1133">Transmembrane helix</keyword>
<reference evidence="16" key="1">
    <citation type="submission" date="2012-12" db="EMBL/GenBank/DDBJ databases">
        <authorList>
            <person name="Hellsten U."/>
            <person name="Grimwood J."/>
            <person name="Chapman J.A."/>
            <person name="Shapiro H."/>
            <person name="Aerts A."/>
            <person name="Otillar R.P."/>
            <person name="Terry A.Y."/>
            <person name="Boore J.L."/>
            <person name="Simakov O."/>
            <person name="Marletaz F."/>
            <person name="Cho S.-J."/>
            <person name="Edsinger-Gonzales E."/>
            <person name="Havlak P."/>
            <person name="Kuo D.-H."/>
            <person name="Larsson T."/>
            <person name="Lv J."/>
            <person name="Arendt D."/>
            <person name="Savage R."/>
            <person name="Osoegawa K."/>
            <person name="de Jong P."/>
            <person name="Lindberg D.R."/>
            <person name="Seaver E.C."/>
            <person name="Weisblat D.A."/>
            <person name="Putnam N.H."/>
            <person name="Grigoriev I.V."/>
            <person name="Rokhsar D.S."/>
        </authorList>
    </citation>
    <scope>NUCLEOTIDE SEQUENCE</scope>
    <source>
        <strain evidence="16">I ESC-2004</strain>
    </source>
</reference>
<dbReference type="AlphaFoldDB" id="R7TG07"/>
<proteinExistence type="inferred from homology"/>
<dbReference type="InterPro" id="IPR046342">
    <property type="entry name" value="CBS_dom_sf"/>
</dbReference>
<feature type="transmembrane region" description="Helical" evidence="11">
    <location>
        <begin position="600"/>
        <end position="623"/>
    </location>
</feature>
<keyword evidence="9 11" id="KW-0868">Chloride</keyword>
<dbReference type="OrthoDB" id="428525at2759"/>
<dbReference type="SUPFAM" id="SSF54631">
    <property type="entry name" value="CBS-domain pair"/>
    <property type="match status" value="1"/>
</dbReference>
<evidence type="ECO:0000256" key="12">
    <source>
        <dbReference type="SAM" id="MobiDB-lite"/>
    </source>
</evidence>
<feature type="transmembrane region" description="Helical" evidence="11">
    <location>
        <begin position="201"/>
        <end position="218"/>
    </location>
</feature>
<dbReference type="Pfam" id="PF00571">
    <property type="entry name" value="CBS"/>
    <property type="match status" value="1"/>
</dbReference>
<dbReference type="CDD" id="cd04591">
    <property type="entry name" value="CBS_pair_voltage-gated_CLC_euk_bac"/>
    <property type="match status" value="1"/>
</dbReference>
<dbReference type="HOGENOM" id="CLU_003181_4_1_1"/>
<dbReference type="InterPro" id="IPR014743">
    <property type="entry name" value="Cl-channel_core"/>
</dbReference>
<dbReference type="GO" id="GO:0005765">
    <property type="term" value="C:lysosomal membrane"/>
    <property type="evidence" value="ECO:0007669"/>
    <property type="project" value="TreeGrafter"/>
</dbReference>
<dbReference type="PROSITE" id="PS51371">
    <property type="entry name" value="CBS"/>
    <property type="match status" value="1"/>
</dbReference>
<feature type="transmembrane region" description="Helical" evidence="11">
    <location>
        <begin position="427"/>
        <end position="449"/>
    </location>
</feature>
<feature type="region of interest" description="Disordered" evidence="12">
    <location>
        <begin position="1"/>
        <end position="27"/>
    </location>
</feature>
<keyword evidence="2 11" id="KW-0813">Transport</keyword>
<evidence type="ECO:0000259" key="13">
    <source>
        <dbReference type="PROSITE" id="PS51371"/>
    </source>
</evidence>
<feature type="transmembrane region" description="Helical" evidence="11">
    <location>
        <begin position="470"/>
        <end position="488"/>
    </location>
</feature>
<feature type="transmembrane region" description="Helical" evidence="11">
    <location>
        <begin position="565"/>
        <end position="588"/>
    </location>
</feature>
<dbReference type="PANTHER" id="PTHR11689:SF136">
    <property type="entry name" value="H(+)_CL(-) EXCHANGE TRANSPORTER 7"/>
    <property type="match status" value="1"/>
</dbReference>
<keyword evidence="6 11" id="KW-0406">Ion transport</keyword>
<evidence type="ECO:0000313" key="16">
    <source>
        <dbReference type="Proteomes" id="UP000014760"/>
    </source>
</evidence>
<evidence type="ECO:0000256" key="4">
    <source>
        <dbReference type="ARBA" id="ARBA00022737"/>
    </source>
</evidence>
<dbReference type="SMART" id="SM00116">
    <property type="entry name" value="CBS"/>
    <property type="match status" value="2"/>
</dbReference>
<comment type="subcellular location">
    <subcellularLocation>
        <location evidence="1 11">Membrane</location>
        <topology evidence="1 11">Multi-pass membrane protein</topology>
    </subcellularLocation>
</comment>
<evidence type="ECO:0000256" key="5">
    <source>
        <dbReference type="ARBA" id="ARBA00022989"/>
    </source>
</evidence>
<organism evidence="14">
    <name type="scientific">Capitella teleta</name>
    <name type="common">Polychaete worm</name>
    <dbReference type="NCBI Taxonomy" id="283909"/>
    <lineage>
        <taxon>Eukaryota</taxon>
        <taxon>Metazoa</taxon>
        <taxon>Spiralia</taxon>
        <taxon>Lophotrochozoa</taxon>
        <taxon>Annelida</taxon>
        <taxon>Polychaeta</taxon>
        <taxon>Sedentaria</taxon>
        <taxon>Scolecida</taxon>
        <taxon>Capitellidae</taxon>
        <taxon>Capitella</taxon>
    </lineage>
</organism>
<reference evidence="14 16" key="2">
    <citation type="journal article" date="2013" name="Nature">
        <title>Insights into bilaterian evolution from three spiralian genomes.</title>
        <authorList>
            <person name="Simakov O."/>
            <person name="Marletaz F."/>
            <person name="Cho S.J."/>
            <person name="Edsinger-Gonzales E."/>
            <person name="Havlak P."/>
            <person name="Hellsten U."/>
            <person name="Kuo D.H."/>
            <person name="Larsson T."/>
            <person name="Lv J."/>
            <person name="Arendt D."/>
            <person name="Savage R."/>
            <person name="Osoegawa K."/>
            <person name="de Jong P."/>
            <person name="Grimwood J."/>
            <person name="Chapman J.A."/>
            <person name="Shapiro H."/>
            <person name="Aerts A."/>
            <person name="Otillar R.P."/>
            <person name="Terry A.Y."/>
            <person name="Boore J.L."/>
            <person name="Grigoriev I.V."/>
            <person name="Lindberg D.R."/>
            <person name="Seaver E.C."/>
            <person name="Weisblat D.A."/>
            <person name="Putnam N.H."/>
            <person name="Rokhsar D.S."/>
        </authorList>
    </citation>
    <scope>NUCLEOTIDE SEQUENCE</scope>
    <source>
        <strain evidence="14 16">I ESC-2004</strain>
    </source>
</reference>
<dbReference type="EnsemblMetazoa" id="CapteT152561">
    <property type="protein sequence ID" value="CapteP152561"/>
    <property type="gene ID" value="CapteG152561"/>
</dbReference>
<evidence type="ECO:0000256" key="3">
    <source>
        <dbReference type="ARBA" id="ARBA00022692"/>
    </source>
</evidence>
<dbReference type="OMA" id="KCDHNGF"/>
<dbReference type="SUPFAM" id="SSF81340">
    <property type="entry name" value="Clc chloride channel"/>
    <property type="match status" value="1"/>
</dbReference>
<feature type="transmembrane region" description="Helical" evidence="11">
    <location>
        <begin position="224"/>
        <end position="242"/>
    </location>
</feature>
<keyword evidence="4" id="KW-0677">Repeat</keyword>
<evidence type="ECO:0000256" key="10">
    <source>
        <dbReference type="PROSITE-ProRule" id="PRU00703"/>
    </source>
</evidence>
<feature type="region of interest" description="Disordered" evidence="12">
    <location>
        <begin position="45"/>
        <end position="75"/>
    </location>
</feature>
<evidence type="ECO:0000256" key="11">
    <source>
        <dbReference type="RuleBase" id="RU361221"/>
    </source>
</evidence>
<dbReference type="EMBL" id="KB310021">
    <property type="protein sequence ID" value="ELT92718.1"/>
    <property type="molecule type" value="Genomic_DNA"/>
</dbReference>
<name>R7TG07_CAPTE</name>
<evidence type="ECO:0000256" key="6">
    <source>
        <dbReference type="ARBA" id="ARBA00023065"/>
    </source>
</evidence>
<dbReference type="PRINTS" id="PR00762">
    <property type="entry name" value="CLCHANNEL"/>
</dbReference>
<dbReference type="Pfam" id="PF00654">
    <property type="entry name" value="Voltage_CLC"/>
    <property type="match status" value="1"/>
</dbReference>
<feature type="transmembrane region" description="Helical" evidence="11">
    <location>
        <begin position="160"/>
        <end position="180"/>
    </location>
</feature>